<dbReference type="Gene3D" id="2.40.360.20">
    <property type="match status" value="1"/>
</dbReference>
<sequence>MKKQFSYLLLVGMSFLLWSCEKPEADEEKLTSFKNTLHENLGGIQGPISEYFYNFENELNAEFFRYNPNLMSNYGNYTDYYNLFGEDPPKMNYHTFRDKMLSMTPDDELEFTQRHYIDSLSVQDSIVPDSVLMRSTPFKNLESLEWNLEAEPSLQRYKLVNSDWVLADSMLFYNDTFDVSAYWAIVDTPFIDDGILFVDSAEWNDTNYVFYTDEQLRFITTFEFTKQQLSDDSLVFRINTDCNDNGVLDGSEAVVQDYNGDGNYEILYEYSDNNENGEYDAGDDIIQDYDGNTTISVAYEFVDTGNGIWDPAEPFYDINEDGEYDLAEPYQDRNCNNLRDAAEAFVDSDGSGTYTDGEDFSDTGNRIFDEEEEFTLKDLNNDGVDETYLYLIGEKPNNLIVDWADPENPVVLLEIVLGDSITSRWGQTYTNIIEEVDFYDLKQQYVDNVDSLVSLYTKEKVGHISGSSLSEDDYYITKSEWTQSAGGSTEKFYNYHIFHEPNHLNQVVYPAYFLPVGFYFNPSQMEDGFWHKNKLESEVLYYTYNGLLRDGEQIDTSYYDTTSIAVYFIEKSYQVESASVTVPAGRRISEDEPAVDTTFTDCFKVTQTTTMTMMGSGVDFGQRTETWLAKGQGLVKSEIHVRWTEHPYDSDLTLNGPPDENNEAWVGLNRIELTSLDISAGGGIFRKMTTPVEMIELRDIGNHPDFNFEPFRVSTQKGIQTLDFRELRE</sequence>
<accession>S4WA00</accession>
<protein>
    <submittedName>
        <fullName evidence="1">Uncharacterized protein</fullName>
    </submittedName>
</protein>
<organism evidence="1">
    <name type="scientific">uncultured bacterium FPPU_33B15</name>
    <dbReference type="NCBI Taxonomy" id="1343848"/>
    <lineage>
        <taxon>Bacteria</taxon>
        <taxon>environmental samples</taxon>
    </lineage>
</organism>
<dbReference type="EMBL" id="KF170419">
    <property type="protein sequence ID" value="AGO87925.1"/>
    <property type="molecule type" value="Genomic_DNA"/>
</dbReference>
<evidence type="ECO:0000313" key="1">
    <source>
        <dbReference type="EMBL" id="AGO87925.1"/>
    </source>
</evidence>
<reference evidence="1" key="1">
    <citation type="journal article" date="2014" name="ISME J.">
        <title>Genomic properties of Marine Group A bacteria indicate a role in the marine sulfur cycle.</title>
        <authorList>
            <person name="Wright J.J."/>
            <person name="Mewis K."/>
            <person name="Hanson N.W."/>
            <person name="Konwar K.M."/>
            <person name="Maas K.R."/>
            <person name="Hallam S.J."/>
        </authorList>
    </citation>
    <scope>NUCLEOTIDE SEQUENCE</scope>
</reference>
<proteinExistence type="predicted"/>
<name>S4WA00_9BACT</name>
<dbReference type="AlphaFoldDB" id="S4WA00"/>